<protein>
    <recommendedName>
        <fullName evidence="4">Glycosyltransferase subfamily 4-like N-terminal domain-containing protein</fullName>
    </recommendedName>
</protein>
<evidence type="ECO:0000313" key="2">
    <source>
        <dbReference type="EMBL" id="OKS84821.1"/>
    </source>
</evidence>
<organism evidence="2 3">
    <name type="scientific">Mucilaginibacter polytrichastri</name>
    <dbReference type="NCBI Taxonomy" id="1302689"/>
    <lineage>
        <taxon>Bacteria</taxon>
        <taxon>Pseudomonadati</taxon>
        <taxon>Bacteroidota</taxon>
        <taxon>Sphingobacteriia</taxon>
        <taxon>Sphingobacteriales</taxon>
        <taxon>Sphingobacteriaceae</taxon>
        <taxon>Mucilaginibacter</taxon>
    </lineage>
</organism>
<keyword evidence="3" id="KW-1185">Reference proteome</keyword>
<evidence type="ECO:0008006" key="4">
    <source>
        <dbReference type="Google" id="ProtNLM"/>
    </source>
</evidence>
<dbReference type="SUPFAM" id="SSF53756">
    <property type="entry name" value="UDP-Glycosyltransferase/glycogen phosphorylase"/>
    <property type="match status" value="1"/>
</dbReference>
<dbReference type="PANTHER" id="PTHR46401:SF2">
    <property type="entry name" value="GLYCOSYLTRANSFERASE WBBK-RELATED"/>
    <property type="match status" value="1"/>
</dbReference>
<gene>
    <name evidence="2" type="ORF">RG47T_0256</name>
</gene>
<dbReference type="GO" id="GO:0016757">
    <property type="term" value="F:glycosyltransferase activity"/>
    <property type="evidence" value="ECO:0007669"/>
    <property type="project" value="TreeGrafter"/>
</dbReference>
<dbReference type="Gene3D" id="3.40.50.2000">
    <property type="entry name" value="Glycogen Phosphorylase B"/>
    <property type="match status" value="2"/>
</dbReference>
<dbReference type="AlphaFoldDB" id="A0A1Q5ZSS1"/>
<sequence length="393" mass="45102">MKKVLYFFPDNIGIQNSGNKTRAIHLLKYLANKGYDVDFVSLKHEKEDIDSEQATVDYISFNKLASKVYLLPRKPGKKNLIAYFFKYKLRDLLYYLFSFPLKSNIPTFITVKLKEAFEAILRKKSFDYIIISYVFYADLVANTKLLGNAKLIIDTHDFITGQFKDKRNFNLGVTFADEINRLNAFHEIWAISTEERYIYNQFCKPTVRLVTMMMDKPVALDIPVNRKKYHLIYVASNNIHNIKSAAWFFDKVYPLLPKYISICVIGKINNHIVDDYAIHRVLHAPSLDEYYSDAEVAICPMLSGTGVKVKVVEALSYGLPVVCNESGTDGLPNKIDNGCLVSNNPARYAQLIMQLLNDPQFYQQQSELAKSFFQKSFETSTVLQVLDQAFGTN</sequence>
<dbReference type="OrthoDB" id="1059846at2"/>
<accession>A0A1Q5ZSS1</accession>
<reference evidence="2 3" key="1">
    <citation type="submission" date="2016-11" db="EMBL/GenBank/DDBJ databases">
        <title>Whole Genome Sequencing of Mucilaginibacter polytrichastri RG4-7(T) isolated from the moss sample.</title>
        <authorList>
            <person name="Li Y."/>
        </authorList>
    </citation>
    <scope>NUCLEOTIDE SEQUENCE [LARGE SCALE GENOMIC DNA]</scope>
    <source>
        <strain evidence="2 3">RG4-7</strain>
    </source>
</reference>
<dbReference type="Proteomes" id="UP000186720">
    <property type="component" value="Unassembled WGS sequence"/>
</dbReference>
<dbReference type="EMBL" id="MPPL01000001">
    <property type="protein sequence ID" value="OKS84821.1"/>
    <property type="molecule type" value="Genomic_DNA"/>
</dbReference>
<keyword evidence="1" id="KW-0808">Transferase</keyword>
<evidence type="ECO:0000313" key="3">
    <source>
        <dbReference type="Proteomes" id="UP000186720"/>
    </source>
</evidence>
<dbReference type="Pfam" id="PF13692">
    <property type="entry name" value="Glyco_trans_1_4"/>
    <property type="match status" value="1"/>
</dbReference>
<dbReference type="PANTHER" id="PTHR46401">
    <property type="entry name" value="GLYCOSYLTRANSFERASE WBBK-RELATED"/>
    <property type="match status" value="1"/>
</dbReference>
<comment type="caution">
    <text evidence="2">The sequence shown here is derived from an EMBL/GenBank/DDBJ whole genome shotgun (WGS) entry which is preliminary data.</text>
</comment>
<proteinExistence type="predicted"/>
<dbReference type="RefSeq" id="WP_074487535.1">
    <property type="nucleotide sequence ID" value="NZ_FPAM01000001.1"/>
</dbReference>
<name>A0A1Q5ZSS1_9SPHI</name>
<evidence type="ECO:0000256" key="1">
    <source>
        <dbReference type="ARBA" id="ARBA00022679"/>
    </source>
</evidence>
<dbReference type="STRING" id="1302689.RG47T_0256"/>
<dbReference type="GO" id="GO:0009103">
    <property type="term" value="P:lipopolysaccharide biosynthetic process"/>
    <property type="evidence" value="ECO:0007669"/>
    <property type="project" value="TreeGrafter"/>
</dbReference>